<dbReference type="RefSeq" id="WP_271636492.1">
    <property type="nucleotide sequence ID" value="NZ_CP094970.1"/>
</dbReference>
<dbReference type="EMBL" id="CP094970">
    <property type="protein sequence ID" value="UYM07515.1"/>
    <property type="molecule type" value="Genomic_DNA"/>
</dbReference>
<protein>
    <submittedName>
        <fullName evidence="1">Thioesterase family protein</fullName>
    </submittedName>
</protein>
<evidence type="ECO:0000313" key="2">
    <source>
        <dbReference type="Proteomes" id="UP001164390"/>
    </source>
</evidence>
<organism evidence="1 2">
    <name type="scientific">Solicola gregarius</name>
    <dbReference type="NCBI Taxonomy" id="2908642"/>
    <lineage>
        <taxon>Bacteria</taxon>
        <taxon>Bacillati</taxon>
        <taxon>Actinomycetota</taxon>
        <taxon>Actinomycetes</taxon>
        <taxon>Propionibacteriales</taxon>
        <taxon>Nocardioidaceae</taxon>
        <taxon>Solicola</taxon>
    </lineage>
</organism>
<dbReference type="AlphaFoldDB" id="A0AA46YM07"/>
<dbReference type="KEGG" id="sgrg:L0C25_10730"/>
<dbReference type="SUPFAM" id="SSF54637">
    <property type="entry name" value="Thioesterase/thiol ester dehydrase-isomerase"/>
    <property type="match status" value="1"/>
</dbReference>
<gene>
    <name evidence="1" type="ORF">L0C25_10730</name>
</gene>
<dbReference type="Pfam" id="PF13279">
    <property type="entry name" value="4HBT_2"/>
    <property type="match status" value="1"/>
</dbReference>
<proteinExistence type="predicted"/>
<dbReference type="Gene3D" id="3.10.129.10">
    <property type="entry name" value="Hotdog Thioesterase"/>
    <property type="match status" value="1"/>
</dbReference>
<dbReference type="InterPro" id="IPR029069">
    <property type="entry name" value="HotDog_dom_sf"/>
</dbReference>
<accession>A0AA46YM07</accession>
<evidence type="ECO:0000313" key="1">
    <source>
        <dbReference type="EMBL" id="UYM07515.1"/>
    </source>
</evidence>
<reference evidence="1" key="1">
    <citation type="submission" date="2022-01" db="EMBL/GenBank/DDBJ databases">
        <title>Nocardioidaceae gen. sp. A5X3R13.</title>
        <authorList>
            <person name="Lopez Marin M.A."/>
            <person name="Uhlik O."/>
        </authorList>
    </citation>
    <scope>NUCLEOTIDE SEQUENCE</scope>
    <source>
        <strain evidence="1">A5X3R13</strain>
    </source>
</reference>
<sequence length="143" mass="16010">MIAWRERVRDEWIDYNGHLTEGYYGVVFGNATDAVLDHLGLDAAYREANDSSMYTVEAHVRFLAEVPPGVELEVRSSVIGVSDKLLRIWHEMWLDDRLCATQESLGLHVTGRRSAPFPDDVVSRIAAEVVRVPDDAGRSIRGG</sequence>
<dbReference type="CDD" id="cd00586">
    <property type="entry name" value="4HBT"/>
    <property type="match status" value="1"/>
</dbReference>
<dbReference type="Proteomes" id="UP001164390">
    <property type="component" value="Chromosome"/>
</dbReference>
<name>A0AA46YM07_9ACTN</name>
<keyword evidence="2" id="KW-1185">Reference proteome</keyword>